<dbReference type="RefSeq" id="WP_143029773.1">
    <property type="nucleotide sequence ID" value="NZ_FMZW01000053.1"/>
</dbReference>
<dbReference type="InterPro" id="IPR036291">
    <property type="entry name" value="NAD(P)-bd_dom_sf"/>
</dbReference>
<accession>A0A1G7KJD2</accession>
<gene>
    <name evidence="2" type="ORF">SAMN05216337_10531</name>
</gene>
<protein>
    <submittedName>
        <fullName evidence="2">GDP-L-fucose synthase</fullName>
    </submittedName>
</protein>
<sequence length="150" mass="16430">ISVMPTNLYGPGDNYHPEYSHVVAALIRRFHEAKVSGAGNVAVWGTGTPRREFLYVDDLADACIHLMKTYSSPELVNIGTGEDITIAEFARVVAAAVGYRGAISFDTSRPDGTPRKLLDVSRLVRLGWRATTSLEDGIALAYQAYLRETK</sequence>
<feature type="domain" description="NAD-dependent epimerase/dehydratase" evidence="1">
    <location>
        <begin position="1"/>
        <end position="79"/>
    </location>
</feature>
<dbReference type="Pfam" id="PF01370">
    <property type="entry name" value="Epimerase"/>
    <property type="match status" value="1"/>
</dbReference>
<evidence type="ECO:0000313" key="2">
    <source>
        <dbReference type="EMBL" id="SDF37154.1"/>
    </source>
</evidence>
<dbReference type="SUPFAM" id="SSF51735">
    <property type="entry name" value="NAD(P)-binding Rossmann-fold domains"/>
    <property type="match status" value="1"/>
</dbReference>
<organism evidence="2 3">
    <name type="scientific">Bradyrhizobium brasilense</name>
    <dbReference type="NCBI Taxonomy" id="1419277"/>
    <lineage>
        <taxon>Bacteria</taxon>
        <taxon>Pseudomonadati</taxon>
        <taxon>Pseudomonadota</taxon>
        <taxon>Alphaproteobacteria</taxon>
        <taxon>Hyphomicrobiales</taxon>
        <taxon>Nitrobacteraceae</taxon>
        <taxon>Bradyrhizobium</taxon>
    </lineage>
</organism>
<dbReference type="PANTHER" id="PTHR43238:SF1">
    <property type="entry name" value="GDP-L-FUCOSE SYNTHASE"/>
    <property type="match status" value="1"/>
</dbReference>
<name>A0A1G7KJD2_9BRAD</name>
<dbReference type="InterPro" id="IPR001509">
    <property type="entry name" value="Epimerase_deHydtase"/>
</dbReference>
<dbReference type="EMBL" id="FMZW01000053">
    <property type="protein sequence ID" value="SDF37154.1"/>
    <property type="molecule type" value="Genomic_DNA"/>
</dbReference>
<dbReference type="Gene3D" id="3.90.25.10">
    <property type="entry name" value="UDP-galactose 4-epimerase, domain 1"/>
    <property type="match status" value="1"/>
</dbReference>
<evidence type="ECO:0000313" key="3">
    <source>
        <dbReference type="Proteomes" id="UP000199245"/>
    </source>
</evidence>
<dbReference type="PANTHER" id="PTHR43238">
    <property type="entry name" value="GDP-L-FUCOSE SYNTHASE"/>
    <property type="match status" value="1"/>
</dbReference>
<dbReference type="Proteomes" id="UP000199245">
    <property type="component" value="Unassembled WGS sequence"/>
</dbReference>
<dbReference type="Gene3D" id="3.40.50.720">
    <property type="entry name" value="NAD(P)-binding Rossmann-like Domain"/>
    <property type="match status" value="1"/>
</dbReference>
<proteinExistence type="predicted"/>
<evidence type="ECO:0000259" key="1">
    <source>
        <dbReference type="Pfam" id="PF01370"/>
    </source>
</evidence>
<dbReference type="AlphaFoldDB" id="A0A1G7KJD2"/>
<reference evidence="2 3" key="1">
    <citation type="submission" date="2016-10" db="EMBL/GenBank/DDBJ databases">
        <authorList>
            <person name="de Groot N.N."/>
        </authorList>
    </citation>
    <scope>NUCLEOTIDE SEQUENCE [LARGE SCALE GENOMIC DNA]</scope>
    <source>
        <strain evidence="2 3">R5</strain>
    </source>
</reference>
<dbReference type="GO" id="GO:0050577">
    <property type="term" value="F:GDP-L-fucose synthase activity"/>
    <property type="evidence" value="ECO:0007669"/>
    <property type="project" value="TreeGrafter"/>
</dbReference>
<feature type="non-terminal residue" evidence="2">
    <location>
        <position position="1"/>
    </location>
</feature>